<protein>
    <submittedName>
        <fullName evidence="2">Uncharacterized protein</fullName>
    </submittedName>
</protein>
<name>A0A368FGI3_ANCCA</name>
<dbReference type="EMBL" id="JOJR01001713">
    <property type="protein sequence ID" value="RCN29970.1"/>
    <property type="molecule type" value="Genomic_DNA"/>
</dbReference>
<accession>A0A368FGI3</accession>
<keyword evidence="1" id="KW-0812">Transmembrane</keyword>
<keyword evidence="1" id="KW-0472">Membrane</keyword>
<reference evidence="2 3" key="1">
    <citation type="submission" date="2014-10" db="EMBL/GenBank/DDBJ databases">
        <title>Draft genome of the hookworm Ancylostoma caninum.</title>
        <authorList>
            <person name="Mitreva M."/>
        </authorList>
    </citation>
    <scope>NUCLEOTIDE SEQUENCE [LARGE SCALE GENOMIC DNA]</scope>
    <source>
        <strain evidence="2 3">Baltimore</strain>
    </source>
</reference>
<sequence length="124" mass="14498">MVILCDLHIRGHRKGGVRRAENMTVRVCASFFRAPQSSMMLRAIIIILTALNYVTHAIFGFTCEFFIPFGLLSSLRHRHHHHTHHHFHSQALRRRQTHGRHTSLAALHRGTRGSWRRPRRLLSK</sequence>
<dbReference type="AlphaFoldDB" id="A0A368FGI3"/>
<comment type="caution">
    <text evidence="2">The sequence shown here is derived from an EMBL/GenBank/DDBJ whole genome shotgun (WGS) entry which is preliminary data.</text>
</comment>
<keyword evidence="1" id="KW-1133">Transmembrane helix</keyword>
<proteinExistence type="predicted"/>
<dbReference type="Proteomes" id="UP000252519">
    <property type="component" value="Unassembled WGS sequence"/>
</dbReference>
<evidence type="ECO:0000256" key="1">
    <source>
        <dbReference type="SAM" id="Phobius"/>
    </source>
</evidence>
<feature type="transmembrane region" description="Helical" evidence="1">
    <location>
        <begin position="43"/>
        <end position="72"/>
    </location>
</feature>
<gene>
    <name evidence="2" type="ORF">ANCCAN_24265</name>
</gene>
<keyword evidence="3" id="KW-1185">Reference proteome</keyword>
<organism evidence="2 3">
    <name type="scientific">Ancylostoma caninum</name>
    <name type="common">Dog hookworm</name>
    <dbReference type="NCBI Taxonomy" id="29170"/>
    <lineage>
        <taxon>Eukaryota</taxon>
        <taxon>Metazoa</taxon>
        <taxon>Ecdysozoa</taxon>
        <taxon>Nematoda</taxon>
        <taxon>Chromadorea</taxon>
        <taxon>Rhabditida</taxon>
        <taxon>Rhabditina</taxon>
        <taxon>Rhabditomorpha</taxon>
        <taxon>Strongyloidea</taxon>
        <taxon>Ancylostomatidae</taxon>
        <taxon>Ancylostomatinae</taxon>
        <taxon>Ancylostoma</taxon>
    </lineage>
</organism>
<evidence type="ECO:0000313" key="2">
    <source>
        <dbReference type="EMBL" id="RCN29970.1"/>
    </source>
</evidence>
<evidence type="ECO:0000313" key="3">
    <source>
        <dbReference type="Proteomes" id="UP000252519"/>
    </source>
</evidence>